<feature type="region of interest" description="Disordered" evidence="1">
    <location>
        <begin position="46"/>
        <end position="81"/>
    </location>
</feature>
<evidence type="ECO:0000256" key="1">
    <source>
        <dbReference type="SAM" id="MobiDB-lite"/>
    </source>
</evidence>
<reference evidence="2" key="1">
    <citation type="journal article" date="2015" name="ISME J.">
        <title>Aquifer environment selects for microbial species cohorts in sediment and groundwater.</title>
        <authorList>
            <person name="Hug L.A."/>
            <person name="Thomas B.C."/>
            <person name="Brown C.T."/>
            <person name="Frischkorn K.R."/>
            <person name="Williams K.H."/>
            <person name="Tringe S.G."/>
            <person name="Banfield J.F."/>
        </authorList>
    </citation>
    <scope>NUCLEOTIDE SEQUENCE</scope>
</reference>
<sequence length="290" mass="29235">MRANDTVRHSAVLAFLALVVAACGGKDAQQANNAPAREIQLAPAPAAQPQLKDVPVATASAPARAPAKAPAKAPEKRPEPAGLHVERAPAPVSVPQPAASASAPAPAGPVFTPMGTVDAGTVFVVRPSARICTSTHKAGDRFSTALNETVQGSNGATIPAGSPVVMRVVESTRSENSKDSVRLVLDVVSVRVGDESYQVDARVTQTPQLERVRAQSTGDQAKKVGTGAVIGAIAGQVLGKNTRSTVTGAVVGAAAGAVVAAGSADYDGCLPANAAITVTLERALKVKVKS</sequence>
<accession>A0A0H4TPT0</accession>
<dbReference type="EMBL" id="KT007003">
    <property type="protein sequence ID" value="AKQ02774.1"/>
    <property type="molecule type" value="Genomic_DNA"/>
</dbReference>
<dbReference type="AlphaFoldDB" id="A0A0H4TPT0"/>
<organism evidence="2">
    <name type="scientific">uncultured Gemmatimonadetes bacterium Rifle_16ft_4_minimus_37772</name>
    <dbReference type="NCBI Taxonomy" id="1665097"/>
    <lineage>
        <taxon>Bacteria</taxon>
        <taxon>Pseudomonadati</taxon>
        <taxon>Gemmatimonadota</taxon>
        <taxon>environmental samples</taxon>
    </lineage>
</organism>
<evidence type="ECO:0000313" key="2">
    <source>
        <dbReference type="EMBL" id="AKQ02774.1"/>
    </source>
</evidence>
<protein>
    <recommendedName>
        <fullName evidence="3">YMGG-like Gly-zipper domain-containing protein</fullName>
    </recommendedName>
</protein>
<dbReference type="PROSITE" id="PS51257">
    <property type="entry name" value="PROKAR_LIPOPROTEIN"/>
    <property type="match status" value="1"/>
</dbReference>
<feature type="compositionally biased region" description="Low complexity" evidence="1">
    <location>
        <begin position="61"/>
        <end position="72"/>
    </location>
</feature>
<evidence type="ECO:0008006" key="3">
    <source>
        <dbReference type="Google" id="ProtNLM"/>
    </source>
</evidence>
<name>A0A0H4TPT0_9BACT</name>
<proteinExistence type="predicted"/>